<keyword evidence="3" id="KW-0732">Signal</keyword>
<dbReference type="EMBL" id="GG738957">
    <property type="protein sequence ID" value="EFC36020.1"/>
    <property type="molecule type" value="Genomic_DNA"/>
</dbReference>
<keyword evidence="2" id="KW-0472">Membrane</keyword>
<proteinExistence type="predicted"/>
<keyword evidence="2" id="KW-0812">Transmembrane</keyword>
<evidence type="ECO:0000313" key="5">
    <source>
        <dbReference type="Proteomes" id="UP000006671"/>
    </source>
</evidence>
<evidence type="ECO:0000313" key="4">
    <source>
        <dbReference type="EMBL" id="EFC36020.1"/>
    </source>
</evidence>
<protein>
    <submittedName>
        <fullName evidence="4">Predicted protein</fullName>
    </submittedName>
</protein>
<keyword evidence="2" id="KW-1133">Transmembrane helix</keyword>
<accession>D2W4H6</accession>
<feature type="transmembrane region" description="Helical" evidence="2">
    <location>
        <begin position="145"/>
        <end position="172"/>
    </location>
</feature>
<keyword evidence="5" id="KW-1185">Reference proteome</keyword>
<dbReference type="AlphaFoldDB" id="D2W4H6"/>
<dbReference type="RefSeq" id="XP_002668764.1">
    <property type="nucleotide sequence ID" value="XM_002668718.1"/>
</dbReference>
<feature type="signal peptide" evidence="3">
    <location>
        <begin position="1"/>
        <end position="34"/>
    </location>
</feature>
<evidence type="ECO:0000256" key="2">
    <source>
        <dbReference type="SAM" id="Phobius"/>
    </source>
</evidence>
<organism evidence="5">
    <name type="scientific">Naegleria gruberi</name>
    <name type="common">Amoeba</name>
    <dbReference type="NCBI Taxonomy" id="5762"/>
    <lineage>
        <taxon>Eukaryota</taxon>
        <taxon>Discoba</taxon>
        <taxon>Heterolobosea</taxon>
        <taxon>Tetramitia</taxon>
        <taxon>Eutetramitia</taxon>
        <taxon>Vahlkampfiidae</taxon>
        <taxon>Naegleria</taxon>
    </lineage>
</organism>
<feature type="region of interest" description="Disordered" evidence="1">
    <location>
        <begin position="64"/>
        <end position="98"/>
    </location>
</feature>
<reference evidence="4 5" key="1">
    <citation type="journal article" date="2010" name="Cell">
        <title>The genome of Naegleria gruberi illuminates early eukaryotic versatility.</title>
        <authorList>
            <person name="Fritz-Laylin L.K."/>
            <person name="Prochnik S.E."/>
            <person name="Ginger M.L."/>
            <person name="Dacks J.B."/>
            <person name="Carpenter M.L."/>
            <person name="Field M.C."/>
            <person name="Kuo A."/>
            <person name="Paredez A."/>
            <person name="Chapman J."/>
            <person name="Pham J."/>
            <person name="Shu S."/>
            <person name="Neupane R."/>
            <person name="Cipriano M."/>
            <person name="Mancuso J."/>
            <person name="Tu H."/>
            <person name="Salamov A."/>
            <person name="Lindquist E."/>
            <person name="Shapiro H."/>
            <person name="Lucas S."/>
            <person name="Grigoriev I.V."/>
            <person name="Cande W.Z."/>
            <person name="Fulton C."/>
            <person name="Rokhsar D.S."/>
            <person name="Dawson S.C."/>
        </authorList>
    </citation>
    <scope>NUCLEOTIDE SEQUENCE [LARGE SCALE GENOMIC DNA]</scope>
    <source>
        <strain evidence="4 5">NEG-M</strain>
    </source>
</reference>
<feature type="compositionally biased region" description="Low complexity" evidence="1">
    <location>
        <begin position="88"/>
        <end position="98"/>
    </location>
</feature>
<dbReference type="GeneID" id="8856322"/>
<evidence type="ECO:0000256" key="1">
    <source>
        <dbReference type="SAM" id="MobiDB-lite"/>
    </source>
</evidence>
<sequence length="246" mass="26802">MSARGANHNLSILLLCILLVVVLLISYSIDNVEGAVKKKKKSNKAAETVLIVVKKNNQFPELEVRELKKGRKKQSDPIQASSNNYNHQGKAQNIQQQQGEAETLTEGEVLAEQANTAAQPQQPTSSLPNKTIATKAQLEANTKTMIIIFSIVGCIILGLALIGIIAGVAFVVKQKRNYPSSSGAAASSNCCSKLKNLLCCCCARRATSHSKKHDDYENGSSGGSILYRQDDDMKRQLLDKLQDYEL</sequence>
<dbReference type="KEGG" id="ngr:NAEGRDRAFT_76310"/>
<feature type="compositionally biased region" description="Polar residues" evidence="1">
    <location>
        <begin position="76"/>
        <end position="87"/>
    </location>
</feature>
<gene>
    <name evidence="4" type="ORF">NAEGRDRAFT_76310</name>
</gene>
<dbReference type="InParanoid" id="D2W4H6"/>
<feature type="chain" id="PRO_5003038200" evidence="3">
    <location>
        <begin position="35"/>
        <end position="246"/>
    </location>
</feature>
<dbReference type="VEuPathDB" id="AmoebaDB:NAEGRDRAFT_76310"/>
<dbReference type="Proteomes" id="UP000006671">
    <property type="component" value="Unassembled WGS sequence"/>
</dbReference>
<name>D2W4H6_NAEGR</name>
<evidence type="ECO:0000256" key="3">
    <source>
        <dbReference type="SAM" id="SignalP"/>
    </source>
</evidence>